<accession>A0AAD8E2M8</accession>
<dbReference type="AlphaFoldDB" id="A0AAD8E2M8"/>
<evidence type="ECO:0000313" key="1">
    <source>
        <dbReference type="EMBL" id="KAJ9574676.1"/>
    </source>
</evidence>
<reference evidence="1" key="2">
    <citation type="submission" date="2023-05" db="EMBL/GenBank/DDBJ databases">
        <authorList>
            <person name="Fouks B."/>
        </authorList>
    </citation>
    <scope>NUCLEOTIDE SEQUENCE</scope>
    <source>
        <strain evidence="1">Stay&amp;Tobe</strain>
        <tissue evidence="1">Testes</tissue>
    </source>
</reference>
<reference evidence="1" key="1">
    <citation type="journal article" date="2023" name="IScience">
        <title>Live-bearing cockroach genome reveals convergent evolutionary mechanisms linked to viviparity in insects and beyond.</title>
        <authorList>
            <person name="Fouks B."/>
            <person name="Harrison M.C."/>
            <person name="Mikhailova A.A."/>
            <person name="Marchal E."/>
            <person name="English S."/>
            <person name="Carruthers M."/>
            <person name="Jennings E.C."/>
            <person name="Chiamaka E.L."/>
            <person name="Frigard R.A."/>
            <person name="Pippel M."/>
            <person name="Attardo G.M."/>
            <person name="Benoit J.B."/>
            <person name="Bornberg-Bauer E."/>
            <person name="Tobe S.S."/>
        </authorList>
    </citation>
    <scope>NUCLEOTIDE SEQUENCE</scope>
    <source>
        <strain evidence="1">Stay&amp;Tobe</strain>
    </source>
</reference>
<dbReference type="EMBL" id="JASPKZ010010272">
    <property type="protein sequence ID" value="KAJ9574676.1"/>
    <property type="molecule type" value="Genomic_DNA"/>
</dbReference>
<feature type="non-terminal residue" evidence="1">
    <location>
        <position position="1"/>
    </location>
</feature>
<keyword evidence="2" id="KW-1185">Reference proteome</keyword>
<sequence>KPKYCMCLFPGRVENLRLQSFILVSLPPHQYFRLTCLLKPILMKEGYLLRMSAVDVEDVVLV</sequence>
<comment type="caution">
    <text evidence="1">The sequence shown here is derived from an EMBL/GenBank/DDBJ whole genome shotgun (WGS) entry which is preliminary data.</text>
</comment>
<evidence type="ECO:0000313" key="2">
    <source>
        <dbReference type="Proteomes" id="UP001233999"/>
    </source>
</evidence>
<protein>
    <submittedName>
        <fullName evidence="1">Uncharacterized protein</fullName>
    </submittedName>
</protein>
<organism evidence="1 2">
    <name type="scientific">Diploptera punctata</name>
    <name type="common">Pacific beetle cockroach</name>
    <dbReference type="NCBI Taxonomy" id="6984"/>
    <lineage>
        <taxon>Eukaryota</taxon>
        <taxon>Metazoa</taxon>
        <taxon>Ecdysozoa</taxon>
        <taxon>Arthropoda</taxon>
        <taxon>Hexapoda</taxon>
        <taxon>Insecta</taxon>
        <taxon>Pterygota</taxon>
        <taxon>Neoptera</taxon>
        <taxon>Polyneoptera</taxon>
        <taxon>Dictyoptera</taxon>
        <taxon>Blattodea</taxon>
        <taxon>Blaberoidea</taxon>
        <taxon>Blaberidae</taxon>
        <taxon>Diplopterinae</taxon>
        <taxon>Diploptera</taxon>
    </lineage>
</organism>
<dbReference type="Proteomes" id="UP001233999">
    <property type="component" value="Unassembled WGS sequence"/>
</dbReference>
<proteinExistence type="predicted"/>
<name>A0AAD8E2M8_DIPPU</name>
<gene>
    <name evidence="1" type="ORF">L9F63_008208</name>
</gene>
<feature type="non-terminal residue" evidence="1">
    <location>
        <position position="62"/>
    </location>
</feature>